<reference evidence="4" key="1">
    <citation type="journal article" date="2019" name="Int. J. Syst. Evol. Microbiol.">
        <title>The Global Catalogue of Microorganisms (GCM) 10K type strain sequencing project: providing services to taxonomists for standard genome sequencing and annotation.</title>
        <authorList>
            <consortium name="The Broad Institute Genomics Platform"/>
            <consortium name="The Broad Institute Genome Sequencing Center for Infectious Disease"/>
            <person name="Wu L."/>
            <person name="Ma J."/>
        </authorList>
    </citation>
    <scope>NUCLEOTIDE SEQUENCE [LARGE SCALE GENOMIC DNA]</scope>
    <source>
        <strain evidence="4">JCM 3399</strain>
    </source>
</reference>
<dbReference type="Pfam" id="PF00975">
    <property type="entry name" value="Thioesterase"/>
    <property type="match status" value="1"/>
</dbReference>
<gene>
    <name evidence="3" type="ORF">GCM10010211_09130</name>
</gene>
<dbReference type="Proteomes" id="UP000654471">
    <property type="component" value="Unassembled WGS sequence"/>
</dbReference>
<organism evidence="3 4">
    <name type="scientific">Streptomyces albospinus</name>
    <dbReference type="NCBI Taxonomy" id="285515"/>
    <lineage>
        <taxon>Bacteria</taxon>
        <taxon>Bacillati</taxon>
        <taxon>Actinomycetota</taxon>
        <taxon>Actinomycetes</taxon>
        <taxon>Kitasatosporales</taxon>
        <taxon>Streptomycetaceae</taxon>
        <taxon>Streptomyces</taxon>
    </lineage>
</organism>
<dbReference type="EMBL" id="BMRP01000002">
    <property type="protein sequence ID" value="GGU47413.1"/>
    <property type="molecule type" value="Genomic_DNA"/>
</dbReference>
<evidence type="ECO:0000313" key="3">
    <source>
        <dbReference type="EMBL" id="GGU47413.1"/>
    </source>
</evidence>
<protein>
    <submittedName>
        <fullName evidence="3">Thioesterase</fullName>
    </submittedName>
</protein>
<name>A0ABQ2UPH0_9ACTN</name>
<evidence type="ECO:0000259" key="2">
    <source>
        <dbReference type="Pfam" id="PF00975"/>
    </source>
</evidence>
<proteinExistence type="inferred from homology"/>
<dbReference type="RefSeq" id="WP_189296570.1">
    <property type="nucleotide sequence ID" value="NZ_BMRP01000002.1"/>
</dbReference>
<sequence>MYPVRTTPLIKQAAGASPPRHQLVCFPYAGGGASFYRPWRDVLPPDVDLLAVQYPGREERIGAPLIDDMDELAGLLATELAPLLDLPFTFFGHSMGAAVGYEITRRWEESGFPTPDRLIVSSQYAPPRIHAGDLLRHDDSGVLDELVRLGGVPESVRENPELVQLIVSVVRNDYQVVESCRFGAQAPALDLPVSAFCGADDPAVTPQDVAEWSAFTRAEFTHRVFDGGHFYPRERLVETVAAVAELIARPAP</sequence>
<dbReference type="PANTHER" id="PTHR11487:SF0">
    <property type="entry name" value="S-ACYL FATTY ACID SYNTHASE THIOESTERASE, MEDIUM CHAIN"/>
    <property type="match status" value="1"/>
</dbReference>
<evidence type="ECO:0000313" key="4">
    <source>
        <dbReference type="Proteomes" id="UP000654471"/>
    </source>
</evidence>
<dbReference type="InterPro" id="IPR029058">
    <property type="entry name" value="AB_hydrolase_fold"/>
</dbReference>
<dbReference type="Gene3D" id="3.40.50.1820">
    <property type="entry name" value="alpha/beta hydrolase"/>
    <property type="match status" value="1"/>
</dbReference>
<feature type="domain" description="Thioesterase" evidence="2">
    <location>
        <begin position="22"/>
        <end position="240"/>
    </location>
</feature>
<dbReference type="PANTHER" id="PTHR11487">
    <property type="entry name" value="THIOESTERASE"/>
    <property type="match status" value="1"/>
</dbReference>
<comment type="caution">
    <text evidence="3">The sequence shown here is derived from an EMBL/GenBank/DDBJ whole genome shotgun (WGS) entry which is preliminary data.</text>
</comment>
<comment type="similarity">
    <text evidence="1">Belongs to the thioesterase family.</text>
</comment>
<dbReference type="InterPro" id="IPR001031">
    <property type="entry name" value="Thioesterase"/>
</dbReference>
<dbReference type="SUPFAM" id="SSF53474">
    <property type="entry name" value="alpha/beta-Hydrolases"/>
    <property type="match status" value="1"/>
</dbReference>
<evidence type="ECO:0000256" key="1">
    <source>
        <dbReference type="ARBA" id="ARBA00007169"/>
    </source>
</evidence>
<keyword evidence="4" id="KW-1185">Reference proteome</keyword>
<dbReference type="InterPro" id="IPR012223">
    <property type="entry name" value="TEII"/>
</dbReference>
<accession>A0ABQ2UPH0</accession>